<dbReference type="GO" id="GO:0002250">
    <property type="term" value="P:adaptive immune response"/>
    <property type="evidence" value="ECO:0007669"/>
    <property type="project" value="UniProtKB-KW"/>
</dbReference>
<evidence type="ECO:0000256" key="4">
    <source>
        <dbReference type="ARBA" id="ARBA00043265"/>
    </source>
</evidence>
<keyword evidence="4" id="KW-1280">Immunoglobulin</keyword>
<accession>A0A8J6G1B9</accession>
<keyword evidence="2" id="KW-1064">Adaptive immunity</keyword>
<dbReference type="InterPro" id="IPR036179">
    <property type="entry name" value="Ig-like_dom_sf"/>
</dbReference>
<dbReference type="InterPro" id="IPR007110">
    <property type="entry name" value="Ig-like_dom"/>
</dbReference>
<dbReference type="GO" id="GO:0019814">
    <property type="term" value="C:immunoglobulin complex"/>
    <property type="evidence" value="ECO:0007669"/>
    <property type="project" value="UniProtKB-KW"/>
</dbReference>
<dbReference type="EMBL" id="JAATJU010025759">
    <property type="protein sequence ID" value="KAH0502726.1"/>
    <property type="molecule type" value="Genomic_DNA"/>
</dbReference>
<dbReference type="InterPro" id="IPR013783">
    <property type="entry name" value="Ig-like_fold"/>
</dbReference>
<evidence type="ECO:0000313" key="7">
    <source>
        <dbReference type="Proteomes" id="UP000710432"/>
    </source>
</evidence>
<organism evidence="6 7">
    <name type="scientific">Microtus ochrogaster</name>
    <name type="common">Prairie vole</name>
    <dbReference type="NCBI Taxonomy" id="79684"/>
    <lineage>
        <taxon>Eukaryota</taxon>
        <taxon>Metazoa</taxon>
        <taxon>Chordata</taxon>
        <taxon>Craniata</taxon>
        <taxon>Vertebrata</taxon>
        <taxon>Euteleostomi</taxon>
        <taxon>Mammalia</taxon>
        <taxon>Eutheria</taxon>
        <taxon>Euarchontoglires</taxon>
        <taxon>Glires</taxon>
        <taxon>Rodentia</taxon>
        <taxon>Myomorpha</taxon>
        <taxon>Muroidea</taxon>
        <taxon>Cricetidae</taxon>
        <taxon>Arvicolinae</taxon>
        <taxon>Microtus</taxon>
    </lineage>
</organism>
<reference evidence="6" key="1">
    <citation type="submission" date="2020-03" db="EMBL/GenBank/DDBJ databases">
        <title>Studies in the Genomics of Life Span.</title>
        <authorList>
            <person name="Glass D."/>
        </authorList>
    </citation>
    <scope>NUCLEOTIDE SEQUENCE</scope>
    <source>
        <strain evidence="6">LTLLF</strain>
        <tissue evidence="6">Muscle</tissue>
    </source>
</reference>
<dbReference type="PANTHER" id="PTHR23267">
    <property type="entry name" value="IMMUNOGLOBULIN LIGHT CHAIN"/>
    <property type="match status" value="1"/>
</dbReference>
<evidence type="ECO:0000256" key="3">
    <source>
        <dbReference type="ARBA" id="ARBA00023157"/>
    </source>
</evidence>
<protein>
    <submittedName>
        <fullName evidence="6">Ig kappa chain V-IV region</fullName>
    </submittedName>
</protein>
<dbReference type="SUPFAM" id="SSF48726">
    <property type="entry name" value="Immunoglobulin"/>
    <property type="match status" value="1"/>
</dbReference>
<evidence type="ECO:0000256" key="2">
    <source>
        <dbReference type="ARBA" id="ARBA00023130"/>
    </source>
</evidence>
<gene>
    <name evidence="6" type="ORF">LTLLF_191215</name>
</gene>
<dbReference type="FunFam" id="2.60.40.10:FF:001378">
    <property type="entry name" value="Immunoglobulin kappa variable 4-1"/>
    <property type="match status" value="1"/>
</dbReference>
<dbReference type="InterPro" id="IPR013106">
    <property type="entry name" value="Ig_V-set"/>
</dbReference>
<evidence type="ECO:0000313" key="6">
    <source>
        <dbReference type="EMBL" id="KAH0502726.1"/>
    </source>
</evidence>
<comment type="caution">
    <text evidence="6">The sequence shown here is derived from an EMBL/GenBank/DDBJ whole genome shotgun (WGS) entry which is preliminary data.</text>
</comment>
<dbReference type="PROSITE" id="PS50835">
    <property type="entry name" value="IG_LIKE"/>
    <property type="match status" value="1"/>
</dbReference>
<dbReference type="SMART" id="SM00409">
    <property type="entry name" value="IG"/>
    <property type="match status" value="1"/>
</dbReference>
<dbReference type="Pfam" id="PF07686">
    <property type="entry name" value="V-set"/>
    <property type="match status" value="1"/>
</dbReference>
<evidence type="ECO:0000256" key="1">
    <source>
        <dbReference type="ARBA" id="ARBA00022859"/>
    </source>
</evidence>
<proteinExistence type="predicted"/>
<dbReference type="InterPro" id="IPR003599">
    <property type="entry name" value="Ig_sub"/>
</dbReference>
<dbReference type="AlphaFoldDB" id="A0A8J6G1B9"/>
<dbReference type="SMART" id="SM00406">
    <property type="entry name" value="IGv"/>
    <property type="match status" value="1"/>
</dbReference>
<dbReference type="InterPro" id="IPR050150">
    <property type="entry name" value="IgV_Light_Chain"/>
</dbReference>
<evidence type="ECO:0000259" key="5">
    <source>
        <dbReference type="PROSITE" id="PS50835"/>
    </source>
</evidence>
<name>A0A8J6G1B9_MICOH</name>
<keyword evidence="3" id="KW-1015">Disulfide bond</keyword>
<dbReference type="Proteomes" id="UP000710432">
    <property type="component" value="Unassembled WGS sequence"/>
</dbReference>
<keyword evidence="1" id="KW-0391">Immunity</keyword>
<feature type="domain" description="Ig-like" evidence="5">
    <location>
        <begin position="1"/>
        <end position="108"/>
    </location>
</feature>
<sequence>MTQSPSSLAVSVGEKITISCRASQSLYNSNNKKNYLSWYQQKPGQSPKLLIYWASTRETGVPERFIGSGSETDFTLTINSVQAEDLADYYCQQGYSYPPTVLQPPTITSLPSSCTALVLYTSPSALESVFLKL</sequence>
<dbReference type="Gene3D" id="2.60.40.10">
    <property type="entry name" value="Immunoglobulins"/>
    <property type="match status" value="1"/>
</dbReference>